<sequence>MITELSCTCFFVNTCIIVCTEVPYRVTFFKCGTYHVIGTIYTTFVTSDASDVVIQISNPVSQRREVSGNIILQITNMIFPRGFKFKSPVVNFTCIDYSRIYIHFRNRVGRYEKILCILVKIVKAKCQSIIKETHVKTEVQLFGCLPLKVRISKTRWIRSIVLSRVITILIPGSIVADWRNIGIVTEHTDITVTSPRSTEFQE</sequence>
<dbReference type="AlphaFoldDB" id="A0A645ACP9"/>
<name>A0A645ACP9_9ZZZZ</name>
<proteinExistence type="predicted"/>
<gene>
    <name evidence="1" type="ORF">SDC9_97219</name>
</gene>
<reference evidence="1" key="1">
    <citation type="submission" date="2019-08" db="EMBL/GenBank/DDBJ databases">
        <authorList>
            <person name="Kucharzyk K."/>
            <person name="Murdoch R.W."/>
            <person name="Higgins S."/>
            <person name="Loffler F."/>
        </authorList>
    </citation>
    <scope>NUCLEOTIDE SEQUENCE</scope>
</reference>
<protein>
    <submittedName>
        <fullName evidence="1">Uncharacterized protein</fullName>
    </submittedName>
</protein>
<accession>A0A645ACP9</accession>
<organism evidence="1">
    <name type="scientific">bioreactor metagenome</name>
    <dbReference type="NCBI Taxonomy" id="1076179"/>
    <lineage>
        <taxon>unclassified sequences</taxon>
        <taxon>metagenomes</taxon>
        <taxon>ecological metagenomes</taxon>
    </lineage>
</organism>
<evidence type="ECO:0000313" key="1">
    <source>
        <dbReference type="EMBL" id="MPM50478.1"/>
    </source>
</evidence>
<comment type="caution">
    <text evidence="1">The sequence shown here is derived from an EMBL/GenBank/DDBJ whole genome shotgun (WGS) entry which is preliminary data.</text>
</comment>
<dbReference type="EMBL" id="VSSQ01012988">
    <property type="protein sequence ID" value="MPM50478.1"/>
    <property type="molecule type" value="Genomic_DNA"/>
</dbReference>